<gene>
    <name evidence="1" type="ORF">OHA22_20510</name>
</gene>
<name>A0AAU2A0J0_9ACTN</name>
<accession>A0AAU2A0J0</accession>
<evidence type="ECO:0000313" key="1">
    <source>
        <dbReference type="EMBL" id="WTT17752.1"/>
    </source>
</evidence>
<protein>
    <submittedName>
        <fullName evidence="1">Uncharacterized protein</fullName>
    </submittedName>
</protein>
<proteinExistence type="predicted"/>
<sequence length="104" mass="11520">MHPDFADATQMLPVPRAGGLSRKRVEGKVCVWCRQALAGHIDLGPRLSVIAGQLERWWPRGCRPCAGRNAARTYQAHIGTCASCTHRVYCLDSRALYALALECR</sequence>
<dbReference type="EMBL" id="CP108222">
    <property type="protein sequence ID" value="WTT17752.1"/>
    <property type="molecule type" value="Genomic_DNA"/>
</dbReference>
<dbReference type="AlphaFoldDB" id="A0AAU2A0J0"/>
<reference evidence="1" key="1">
    <citation type="submission" date="2022-10" db="EMBL/GenBank/DDBJ databases">
        <title>The complete genomes of actinobacterial strains from the NBC collection.</title>
        <authorList>
            <person name="Joergensen T.S."/>
            <person name="Alvarez Arevalo M."/>
            <person name="Sterndorff E.B."/>
            <person name="Faurdal D."/>
            <person name="Vuksanovic O."/>
            <person name="Mourched A.-S."/>
            <person name="Charusanti P."/>
            <person name="Shaw S."/>
            <person name="Blin K."/>
            <person name="Weber T."/>
        </authorList>
    </citation>
    <scope>NUCLEOTIDE SEQUENCE</scope>
    <source>
        <strain evidence="1">NBC_00093</strain>
    </source>
</reference>
<organism evidence="1">
    <name type="scientific">Streptomyces sp. NBC_00093</name>
    <dbReference type="NCBI Taxonomy" id="2975649"/>
    <lineage>
        <taxon>Bacteria</taxon>
        <taxon>Bacillati</taxon>
        <taxon>Actinomycetota</taxon>
        <taxon>Actinomycetes</taxon>
        <taxon>Kitasatosporales</taxon>
        <taxon>Streptomycetaceae</taxon>
        <taxon>Streptomyces</taxon>
    </lineage>
</organism>